<comment type="caution">
    <text evidence="1">The sequence shown here is derived from an EMBL/GenBank/DDBJ whole genome shotgun (WGS) entry which is preliminary data.</text>
</comment>
<reference evidence="1" key="1">
    <citation type="journal article" date="2014" name="Front. Microbiol.">
        <title>High frequency of phylogenetically diverse reductive dehalogenase-homologous genes in deep subseafloor sedimentary metagenomes.</title>
        <authorList>
            <person name="Kawai M."/>
            <person name="Futagami T."/>
            <person name="Toyoda A."/>
            <person name="Takaki Y."/>
            <person name="Nishi S."/>
            <person name="Hori S."/>
            <person name="Arai W."/>
            <person name="Tsubouchi T."/>
            <person name="Morono Y."/>
            <person name="Uchiyama I."/>
            <person name="Ito T."/>
            <person name="Fujiyama A."/>
            <person name="Inagaki F."/>
            <person name="Takami H."/>
        </authorList>
    </citation>
    <scope>NUCLEOTIDE SEQUENCE</scope>
    <source>
        <strain evidence="1">Expedition CK06-06</strain>
    </source>
</reference>
<name>X1VEE5_9ZZZZ</name>
<dbReference type="AlphaFoldDB" id="X1VEE5"/>
<organism evidence="1">
    <name type="scientific">marine sediment metagenome</name>
    <dbReference type="NCBI Taxonomy" id="412755"/>
    <lineage>
        <taxon>unclassified sequences</taxon>
        <taxon>metagenomes</taxon>
        <taxon>ecological metagenomes</taxon>
    </lineage>
</organism>
<gene>
    <name evidence="1" type="ORF">S12H4_53004</name>
</gene>
<proteinExistence type="predicted"/>
<protein>
    <submittedName>
        <fullName evidence="1">Uncharacterized protein</fullName>
    </submittedName>
</protein>
<evidence type="ECO:0000313" key="1">
    <source>
        <dbReference type="EMBL" id="GAJ12511.1"/>
    </source>
</evidence>
<sequence length="89" mass="10272">MSNSGPELYPLFNREYFNCPRRVAVVAEINPLPGGKVEIILFPNSARELHWIELVRTKIPKKYPTDIKVKELYSSKLTQVIVAYREPAK</sequence>
<dbReference type="EMBL" id="BARW01033695">
    <property type="protein sequence ID" value="GAJ12511.1"/>
    <property type="molecule type" value="Genomic_DNA"/>
</dbReference>
<accession>X1VEE5</accession>